<keyword evidence="7 17" id="KW-0812">Transmembrane</keyword>
<dbReference type="InterPro" id="IPR001841">
    <property type="entry name" value="Znf_RING"/>
</dbReference>
<proteinExistence type="inferred from homology"/>
<dbReference type="PANTHER" id="PTHR22763">
    <property type="entry name" value="RING ZINC FINGER PROTEIN"/>
    <property type="match status" value="1"/>
</dbReference>
<dbReference type="Pfam" id="PF25563">
    <property type="entry name" value="TPR_SYVN1_N"/>
    <property type="match status" value="1"/>
</dbReference>
<dbReference type="AlphaFoldDB" id="A0A7J7KB51"/>
<dbReference type="GO" id="GO:0005789">
    <property type="term" value="C:endoplasmic reticulum membrane"/>
    <property type="evidence" value="ECO:0007669"/>
    <property type="project" value="UniProtKB-SubCell"/>
</dbReference>
<keyword evidence="13 17" id="KW-1133">Transmembrane helix</keyword>
<dbReference type="EMBL" id="VXIV02000988">
    <property type="protein sequence ID" value="KAF6034838.1"/>
    <property type="molecule type" value="Genomic_DNA"/>
</dbReference>
<feature type="transmembrane region" description="Helical" evidence="17">
    <location>
        <begin position="137"/>
        <end position="161"/>
    </location>
</feature>
<dbReference type="InterPro" id="IPR050731">
    <property type="entry name" value="HRD1_E3_ubiq-ligases"/>
</dbReference>
<dbReference type="PANTHER" id="PTHR22763:SF184">
    <property type="entry name" value="E3 UBIQUITIN-PROTEIN LIGASE SYNOVIOLIN"/>
    <property type="match status" value="1"/>
</dbReference>
<dbReference type="FunFam" id="3.30.40.10:FF:000088">
    <property type="entry name" value="E3 ubiquitin-protein ligase synoviolin"/>
    <property type="match status" value="1"/>
</dbReference>
<dbReference type="PROSITE" id="PS50089">
    <property type="entry name" value="ZF_RING_2"/>
    <property type="match status" value="1"/>
</dbReference>
<sequence>MRLAQRIGEGGAYVLSFVLTTFVIGNAFHQKKQFYPAVVYLTKSNPSLAVLIAQALVFVVLLAKLTRKIFFGSLRTAEIEHLVERSWYAVTETCLAFTVFKDDFNAVFVAMFVMLLFFKCFHWLAEDRVDFMERSPLLGWLFHTRVTSLLTLLALVDFYFIKKAYLSTLLHGASAQLVFGFEYAILITVVFTVFTKYMLHCIDLYDENPWENKAVYLLHLELITSGWKFGLYVVFVGIMSKVHTFPLFAIRPLYLTMRSFKRSLTDVIMSRRAIRNMNQLYPDATEEDLQNADDCIICREPMHVNGGCKKLPCSHIFHASCLRSWFQRQQTCPTCRMEILSSRPAASPAPPAARAAPAAPPAPDQVPPGAAQFQQFNPWQAFPNFPAPPAQPPAAQAPTTPPGVPPCCPGSASSKPHARVPPSISTKYKLPSCWWWSGCSWSSWLTWCSSISLHAFYVHAPSSYANS</sequence>
<evidence type="ECO:0000256" key="7">
    <source>
        <dbReference type="ARBA" id="ARBA00022692"/>
    </source>
</evidence>
<evidence type="ECO:0000256" key="4">
    <source>
        <dbReference type="ARBA" id="ARBA00010089"/>
    </source>
</evidence>
<evidence type="ECO:0000256" key="13">
    <source>
        <dbReference type="ARBA" id="ARBA00022989"/>
    </source>
</evidence>
<feature type="transmembrane region" description="Helical" evidence="17">
    <location>
        <begin position="229"/>
        <end position="254"/>
    </location>
</feature>
<evidence type="ECO:0000256" key="15">
    <source>
        <dbReference type="PROSITE-ProRule" id="PRU00175"/>
    </source>
</evidence>
<keyword evidence="12" id="KW-0862">Zinc</keyword>
<protein>
    <recommendedName>
        <fullName evidence="5">RING-type E3 ubiquitin transferase</fullName>
        <ecNumber evidence="5">2.3.2.27</ecNumber>
    </recommendedName>
</protein>
<evidence type="ECO:0000256" key="11">
    <source>
        <dbReference type="ARBA" id="ARBA00022824"/>
    </source>
</evidence>
<evidence type="ECO:0000256" key="17">
    <source>
        <dbReference type="SAM" id="Phobius"/>
    </source>
</evidence>
<evidence type="ECO:0000256" key="1">
    <source>
        <dbReference type="ARBA" id="ARBA00000900"/>
    </source>
</evidence>
<dbReference type="InterPro" id="IPR057992">
    <property type="entry name" value="TPR_SYVN1_N"/>
</dbReference>
<reference evidence="19" key="1">
    <citation type="submission" date="2020-06" db="EMBL/GenBank/DDBJ databases">
        <title>Draft genome of Bugula neritina, a colonial animal packing powerful symbionts and potential medicines.</title>
        <authorList>
            <person name="Rayko M."/>
        </authorList>
    </citation>
    <scope>NUCLEOTIDE SEQUENCE [LARGE SCALE GENOMIC DNA]</scope>
    <source>
        <strain evidence="19">Kwan_BN1</strain>
    </source>
</reference>
<dbReference type="InterPro" id="IPR013083">
    <property type="entry name" value="Znf_RING/FYVE/PHD"/>
</dbReference>
<evidence type="ECO:0000256" key="5">
    <source>
        <dbReference type="ARBA" id="ARBA00012483"/>
    </source>
</evidence>
<organism evidence="19 20">
    <name type="scientific">Bugula neritina</name>
    <name type="common">Brown bryozoan</name>
    <name type="synonym">Sertularia neritina</name>
    <dbReference type="NCBI Taxonomy" id="10212"/>
    <lineage>
        <taxon>Eukaryota</taxon>
        <taxon>Metazoa</taxon>
        <taxon>Spiralia</taxon>
        <taxon>Lophotrochozoa</taxon>
        <taxon>Bryozoa</taxon>
        <taxon>Gymnolaemata</taxon>
        <taxon>Cheilostomatida</taxon>
        <taxon>Flustrina</taxon>
        <taxon>Buguloidea</taxon>
        <taxon>Bugulidae</taxon>
        <taxon>Bugula</taxon>
    </lineage>
</organism>
<keyword evidence="11" id="KW-0256">Endoplasmic reticulum</keyword>
<evidence type="ECO:0000256" key="10">
    <source>
        <dbReference type="ARBA" id="ARBA00022786"/>
    </source>
</evidence>
<comment type="pathway">
    <text evidence="3">Protein modification; protein ubiquitination.</text>
</comment>
<evidence type="ECO:0000313" key="20">
    <source>
        <dbReference type="Proteomes" id="UP000593567"/>
    </source>
</evidence>
<dbReference type="GO" id="GO:0036503">
    <property type="term" value="P:ERAD pathway"/>
    <property type="evidence" value="ECO:0007669"/>
    <property type="project" value="TreeGrafter"/>
</dbReference>
<keyword evidence="14 17" id="KW-0472">Membrane</keyword>
<feature type="region of interest" description="Disordered" evidence="16">
    <location>
        <begin position="346"/>
        <end position="370"/>
    </location>
</feature>
<comment type="subcellular location">
    <subcellularLocation>
        <location evidence="2">Endoplasmic reticulum membrane</location>
        <topology evidence="2">Multi-pass membrane protein</topology>
    </subcellularLocation>
</comment>
<dbReference type="Gene3D" id="3.30.40.10">
    <property type="entry name" value="Zinc/RING finger domain, C3HC4 (zinc finger)"/>
    <property type="match status" value="1"/>
</dbReference>
<dbReference type="EC" id="2.3.2.27" evidence="5"/>
<accession>A0A7J7KB51</accession>
<dbReference type="SUPFAM" id="SSF57850">
    <property type="entry name" value="RING/U-box"/>
    <property type="match status" value="1"/>
</dbReference>
<comment type="similarity">
    <text evidence="4">Belongs to the HRD1 family.</text>
</comment>
<comment type="catalytic activity">
    <reaction evidence="1">
        <text>S-ubiquitinyl-[E2 ubiquitin-conjugating enzyme]-L-cysteine + [acceptor protein]-L-lysine = [E2 ubiquitin-conjugating enzyme]-L-cysteine + N(6)-ubiquitinyl-[acceptor protein]-L-lysine.</text>
        <dbReference type="EC" id="2.3.2.27"/>
    </reaction>
</comment>
<feature type="region of interest" description="Disordered" evidence="16">
    <location>
        <begin position="384"/>
        <end position="410"/>
    </location>
</feature>
<dbReference type="UniPathway" id="UPA00143"/>
<dbReference type="CDD" id="cd16479">
    <property type="entry name" value="RING-H2_synoviolin"/>
    <property type="match status" value="1"/>
</dbReference>
<dbReference type="InterPro" id="IPR058051">
    <property type="entry name" value="Znf_RING_synoviolin"/>
</dbReference>
<evidence type="ECO:0000259" key="18">
    <source>
        <dbReference type="PROSITE" id="PS50089"/>
    </source>
</evidence>
<gene>
    <name evidence="19" type="ORF">EB796_006854</name>
</gene>
<dbReference type="OrthoDB" id="7759664at2759"/>
<evidence type="ECO:0000256" key="8">
    <source>
        <dbReference type="ARBA" id="ARBA00022723"/>
    </source>
</evidence>
<feature type="compositionally biased region" description="Pro residues" evidence="16">
    <location>
        <begin position="399"/>
        <end position="408"/>
    </location>
</feature>
<evidence type="ECO:0000256" key="3">
    <source>
        <dbReference type="ARBA" id="ARBA00004906"/>
    </source>
</evidence>
<feature type="transmembrane region" description="Helical" evidence="17">
    <location>
        <begin position="106"/>
        <end position="125"/>
    </location>
</feature>
<comment type="caution">
    <text evidence="19">The sequence shown here is derived from an EMBL/GenBank/DDBJ whole genome shotgun (WGS) entry which is preliminary data.</text>
</comment>
<keyword evidence="8" id="KW-0479">Metal-binding</keyword>
<dbReference type="Proteomes" id="UP000593567">
    <property type="component" value="Unassembled WGS sequence"/>
</dbReference>
<dbReference type="SMART" id="SM00184">
    <property type="entry name" value="RING"/>
    <property type="match status" value="1"/>
</dbReference>
<keyword evidence="20" id="KW-1185">Reference proteome</keyword>
<evidence type="ECO:0000256" key="16">
    <source>
        <dbReference type="SAM" id="MobiDB-lite"/>
    </source>
</evidence>
<feature type="domain" description="RING-type" evidence="18">
    <location>
        <begin position="295"/>
        <end position="336"/>
    </location>
</feature>
<keyword evidence="6" id="KW-0808">Transferase</keyword>
<evidence type="ECO:0000256" key="6">
    <source>
        <dbReference type="ARBA" id="ARBA00022679"/>
    </source>
</evidence>
<dbReference type="GO" id="GO:0008270">
    <property type="term" value="F:zinc ion binding"/>
    <property type="evidence" value="ECO:0007669"/>
    <property type="project" value="UniProtKB-KW"/>
</dbReference>
<evidence type="ECO:0000256" key="14">
    <source>
        <dbReference type="ARBA" id="ARBA00023136"/>
    </source>
</evidence>
<feature type="transmembrane region" description="Helical" evidence="17">
    <location>
        <begin position="173"/>
        <end position="194"/>
    </location>
</feature>
<dbReference type="GO" id="GO:0043161">
    <property type="term" value="P:proteasome-mediated ubiquitin-dependent protein catabolic process"/>
    <property type="evidence" value="ECO:0007669"/>
    <property type="project" value="TreeGrafter"/>
</dbReference>
<dbReference type="GO" id="GO:0061630">
    <property type="term" value="F:ubiquitin protein ligase activity"/>
    <property type="evidence" value="ECO:0007669"/>
    <property type="project" value="UniProtKB-EC"/>
</dbReference>
<evidence type="ECO:0000256" key="2">
    <source>
        <dbReference type="ARBA" id="ARBA00004477"/>
    </source>
</evidence>
<evidence type="ECO:0000313" key="19">
    <source>
        <dbReference type="EMBL" id="KAF6034838.1"/>
    </source>
</evidence>
<evidence type="ECO:0000256" key="9">
    <source>
        <dbReference type="ARBA" id="ARBA00022771"/>
    </source>
</evidence>
<keyword evidence="9 15" id="KW-0863">Zinc-finger</keyword>
<dbReference type="Pfam" id="PF13639">
    <property type="entry name" value="zf-RING_2"/>
    <property type="match status" value="1"/>
</dbReference>
<keyword evidence="10" id="KW-0833">Ubl conjugation pathway</keyword>
<dbReference type="GO" id="GO:0016567">
    <property type="term" value="P:protein ubiquitination"/>
    <property type="evidence" value="ECO:0007669"/>
    <property type="project" value="UniProtKB-UniPathway"/>
</dbReference>
<evidence type="ECO:0000256" key="12">
    <source>
        <dbReference type="ARBA" id="ARBA00022833"/>
    </source>
</evidence>
<feature type="transmembrane region" description="Helical" evidence="17">
    <location>
        <begin position="48"/>
        <end position="65"/>
    </location>
</feature>
<feature type="transmembrane region" description="Helical" evidence="17">
    <location>
        <begin position="12"/>
        <end position="28"/>
    </location>
</feature>
<name>A0A7J7KB51_BUGNE</name>